<dbReference type="InterPro" id="IPR000477">
    <property type="entry name" value="RT_dom"/>
</dbReference>
<dbReference type="PANTHER" id="PTHR46890">
    <property type="entry name" value="NON-LTR RETROLELEMENT REVERSE TRANSCRIPTASE-LIKE PROTEIN-RELATED"/>
    <property type="match status" value="1"/>
</dbReference>
<comment type="caution">
    <text evidence="2">The sequence shown here is derived from an EMBL/GenBank/DDBJ whole genome shotgun (WGS) entry which is preliminary data.</text>
</comment>
<evidence type="ECO:0000313" key="3">
    <source>
        <dbReference type="Proteomes" id="UP000265520"/>
    </source>
</evidence>
<dbReference type="InterPro" id="IPR043502">
    <property type="entry name" value="DNA/RNA_pol_sf"/>
</dbReference>
<keyword evidence="3" id="KW-1185">Reference proteome</keyword>
<name>A0A392M218_9FABA</name>
<dbReference type="GO" id="GO:0004519">
    <property type="term" value="F:endonuclease activity"/>
    <property type="evidence" value="ECO:0007669"/>
    <property type="project" value="UniProtKB-KW"/>
</dbReference>
<feature type="domain" description="Reverse transcriptase" evidence="1">
    <location>
        <begin position="416"/>
        <end position="525"/>
    </location>
</feature>
<dbReference type="CDD" id="cd01650">
    <property type="entry name" value="RT_nLTR_like"/>
    <property type="match status" value="1"/>
</dbReference>
<reference evidence="2 3" key="1">
    <citation type="journal article" date="2018" name="Front. Plant Sci.">
        <title>Red Clover (Trifolium pratense) and Zigzag Clover (T. medium) - A Picture of Genomic Similarities and Differences.</title>
        <authorList>
            <person name="Dluhosova J."/>
            <person name="Istvanek J."/>
            <person name="Nedelnik J."/>
            <person name="Repkova J."/>
        </authorList>
    </citation>
    <scope>NUCLEOTIDE SEQUENCE [LARGE SCALE GENOMIC DNA]</scope>
    <source>
        <strain evidence="3">cv. 10/8</strain>
        <tissue evidence="2">Leaf</tissue>
    </source>
</reference>
<gene>
    <name evidence="2" type="ORF">A2U01_0002158</name>
</gene>
<evidence type="ECO:0000313" key="2">
    <source>
        <dbReference type="EMBL" id="MCH81372.1"/>
    </source>
</evidence>
<dbReference type="PANTHER" id="PTHR46890:SF48">
    <property type="entry name" value="RNA-DIRECTED DNA POLYMERASE"/>
    <property type="match status" value="1"/>
</dbReference>
<dbReference type="Pfam" id="PF03372">
    <property type="entry name" value="Exo_endo_phos"/>
    <property type="match status" value="1"/>
</dbReference>
<dbReference type="Pfam" id="PF00078">
    <property type="entry name" value="RVT_1"/>
    <property type="match status" value="1"/>
</dbReference>
<keyword evidence="2" id="KW-0269">Exonuclease</keyword>
<keyword evidence="2" id="KW-0255">Endonuclease</keyword>
<evidence type="ECO:0000259" key="1">
    <source>
        <dbReference type="PROSITE" id="PS50878"/>
    </source>
</evidence>
<keyword evidence="2" id="KW-0540">Nuclease</keyword>
<dbReference type="PROSITE" id="PS50878">
    <property type="entry name" value="RT_POL"/>
    <property type="match status" value="1"/>
</dbReference>
<sequence length="525" mass="60080">MSIIGWNCRGLGNPSAVTHLKYLICKYKSDVMILYETLINSNRTNELRQVLGFDSCFAVDREGRGGGVAVFWKNELGCTITNFSTNHVDIDIADSIRGNWRLTRFYGYPEGSRRRDSWNLLKTLSRRSNLPWCVIGDFNDILSSDEKKGRTDRANWLIRGFREAVLDAGLVDLVMHDYQFTWFKSLGTNRAVEEKLDRALASNTWHYMFPHARLECLTATSSDHYPLWLTCNPTQAAHYSTRHFKFENAWLFDPTFDEYVRQNWSDFNTNDIMSKLGSCALDLTQWSKTNFHNLRKEIDTCHKKLELVRGNIDESNINYFNALKRRLSVLLTQDDRFWRQRAKAFCARESVLCAITSSVTNDDNDKLLAPFVIEEFKEAVFSMQADKCPGPDGFNSGFYQHFWDLCGHEIFTAGCSWLDSGIFPPNLNSTNIALIPKGDVQTTMKDWRPITLCNVLYKVVAKVLANRLKGVLTKCISDNQSAFVPGRSILDNAMAAIELVHYMKSKTRGKQGEVALKLDISKAYD</sequence>
<protein>
    <submittedName>
        <fullName evidence="2">Endonuclease/exonuclease/phosphatase family protein</fullName>
    </submittedName>
</protein>
<proteinExistence type="predicted"/>
<dbReference type="InterPro" id="IPR005135">
    <property type="entry name" value="Endo/exonuclease/phosphatase"/>
</dbReference>
<dbReference type="EMBL" id="LXQA010002221">
    <property type="protein sequence ID" value="MCH81372.1"/>
    <property type="molecule type" value="Genomic_DNA"/>
</dbReference>
<keyword evidence="2" id="KW-0378">Hydrolase</keyword>
<dbReference type="InterPro" id="IPR052343">
    <property type="entry name" value="Retrotransposon-Effector_Assoc"/>
</dbReference>
<dbReference type="Proteomes" id="UP000265520">
    <property type="component" value="Unassembled WGS sequence"/>
</dbReference>
<dbReference type="SUPFAM" id="SSF56219">
    <property type="entry name" value="DNase I-like"/>
    <property type="match status" value="1"/>
</dbReference>
<dbReference type="GO" id="GO:0004527">
    <property type="term" value="F:exonuclease activity"/>
    <property type="evidence" value="ECO:0007669"/>
    <property type="project" value="UniProtKB-KW"/>
</dbReference>
<dbReference type="InterPro" id="IPR036691">
    <property type="entry name" value="Endo/exonu/phosph_ase_sf"/>
</dbReference>
<dbReference type="SUPFAM" id="SSF56672">
    <property type="entry name" value="DNA/RNA polymerases"/>
    <property type="match status" value="1"/>
</dbReference>
<dbReference type="Gene3D" id="3.60.10.10">
    <property type="entry name" value="Endonuclease/exonuclease/phosphatase"/>
    <property type="match status" value="1"/>
</dbReference>
<feature type="non-terminal residue" evidence="2">
    <location>
        <position position="525"/>
    </location>
</feature>
<dbReference type="AlphaFoldDB" id="A0A392M218"/>
<organism evidence="2 3">
    <name type="scientific">Trifolium medium</name>
    <dbReference type="NCBI Taxonomy" id="97028"/>
    <lineage>
        <taxon>Eukaryota</taxon>
        <taxon>Viridiplantae</taxon>
        <taxon>Streptophyta</taxon>
        <taxon>Embryophyta</taxon>
        <taxon>Tracheophyta</taxon>
        <taxon>Spermatophyta</taxon>
        <taxon>Magnoliopsida</taxon>
        <taxon>eudicotyledons</taxon>
        <taxon>Gunneridae</taxon>
        <taxon>Pentapetalae</taxon>
        <taxon>rosids</taxon>
        <taxon>fabids</taxon>
        <taxon>Fabales</taxon>
        <taxon>Fabaceae</taxon>
        <taxon>Papilionoideae</taxon>
        <taxon>50 kb inversion clade</taxon>
        <taxon>NPAAA clade</taxon>
        <taxon>Hologalegina</taxon>
        <taxon>IRL clade</taxon>
        <taxon>Trifolieae</taxon>
        <taxon>Trifolium</taxon>
    </lineage>
</organism>
<accession>A0A392M218</accession>